<dbReference type="EMBL" id="JAGQAF010000001">
    <property type="protein sequence ID" value="MCE8536024.1"/>
    <property type="molecule type" value="Genomic_DNA"/>
</dbReference>
<dbReference type="GO" id="GO:0016836">
    <property type="term" value="F:hydro-lyase activity"/>
    <property type="evidence" value="ECO:0007669"/>
    <property type="project" value="UniProtKB-ARBA"/>
</dbReference>
<evidence type="ECO:0000256" key="2">
    <source>
        <dbReference type="ARBA" id="ARBA00023239"/>
    </source>
</evidence>
<dbReference type="CDD" id="cd06558">
    <property type="entry name" value="crotonase-like"/>
    <property type="match status" value="1"/>
</dbReference>
<proteinExistence type="inferred from homology"/>
<gene>
    <name evidence="3" type="ORF">KBY27_00980</name>
</gene>
<protein>
    <submittedName>
        <fullName evidence="3">Enoyl-CoA hydratase</fullName>
    </submittedName>
</protein>
<keyword evidence="2" id="KW-0456">Lyase</keyword>
<dbReference type="Gene3D" id="3.90.226.10">
    <property type="entry name" value="2-enoyl-CoA Hydratase, Chain A, domain 1"/>
    <property type="match status" value="1"/>
</dbReference>
<dbReference type="Proteomes" id="UP000813672">
    <property type="component" value="Unassembled WGS sequence"/>
</dbReference>
<evidence type="ECO:0000313" key="3">
    <source>
        <dbReference type="EMBL" id="MCE8536024.1"/>
    </source>
</evidence>
<organism evidence="3 4">
    <name type="scientific">Ruegeria pomeroyi</name>
    <dbReference type="NCBI Taxonomy" id="89184"/>
    <lineage>
        <taxon>Bacteria</taxon>
        <taxon>Pseudomonadati</taxon>
        <taxon>Pseudomonadota</taxon>
        <taxon>Alphaproteobacteria</taxon>
        <taxon>Rhodobacterales</taxon>
        <taxon>Roseobacteraceae</taxon>
        <taxon>Ruegeria</taxon>
    </lineage>
</organism>
<dbReference type="GO" id="GO:0006635">
    <property type="term" value="P:fatty acid beta-oxidation"/>
    <property type="evidence" value="ECO:0007669"/>
    <property type="project" value="TreeGrafter"/>
</dbReference>
<dbReference type="PANTHER" id="PTHR11941:SF133">
    <property type="entry name" value="1,2-EPOXYPHENYLACETYL-COA ISOMERASE"/>
    <property type="match status" value="1"/>
</dbReference>
<dbReference type="AlphaFoldDB" id="A0A9Q3ZLX9"/>
<dbReference type="FunFam" id="1.10.12.10:FF:000001">
    <property type="entry name" value="Probable enoyl-CoA hydratase, mitochondrial"/>
    <property type="match status" value="1"/>
</dbReference>
<dbReference type="InterPro" id="IPR029045">
    <property type="entry name" value="ClpP/crotonase-like_dom_sf"/>
</dbReference>
<dbReference type="RefSeq" id="WP_234218064.1">
    <property type="nucleotide sequence ID" value="NZ_JAGQAF010000001.1"/>
</dbReference>
<dbReference type="InterPro" id="IPR001753">
    <property type="entry name" value="Enoyl-CoA_hydra/iso"/>
</dbReference>
<dbReference type="PANTHER" id="PTHR11941">
    <property type="entry name" value="ENOYL-COA HYDRATASE-RELATED"/>
    <property type="match status" value="1"/>
</dbReference>
<name>A0A9Q3ZLX9_9RHOB</name>
<reference evidence="3" key="1">
    <citation type="journal article" date="2021" name="Environ. Microbiol.">
        <title>Cryptic niche differentiation of novel sediment ecotypes of Rugeria pomeroyi correlates with nitrate respiration.</title>
        <authorList>
            <person name="Lin X."/>
            <person name="McNichol J."/>
            <person name="Chu X."/>
            <person name="Qian Y."/>
            <person name="Luo H."/>
        </authorList>
    </citation>
    <scope>NUCLEOTIDE SEQUENCE</scope>
    <source>
        <strain evidence="3">SZCCDBB064</strain>
    </source>
</reference>
<sequence>MTQNEIDTGSELLLCGLADGVATLTLNNPERRNALSGDLPQALGRMLALLDDDPRARVLVLTGAGGAFCAGGDISSMGAALGDGAQPDADAMTRRLRQAQDEIALRLARLSKPSIAALPGAAAGAGMSLALACDLRISGQSGYLLPAFGGIGLSGDFGGSWLLTRLIGPARAKEVYFTNRRIMSDEALALGLVNRVVADADVVGEAQVLAAKIAGFAPMALRYMKENIDRAGDVDLRHALDIEADRMIRTLLSADHREGARAFAEKRKPEFGGR</sequence>
<dbReference type="Pfam" id="PF00378">
    <property type="entry name" value="ECH_1"/>
    <property type="match status" value="1"/>
</dbReference>
<comment type="similarity">
    <text evidence="1">Belongs to the enoyl-CoA hydratase/isomerase family.</text>
</comment>
<dbReference type="SUPFAM" id="SSF52096">
    <property type="entry name" value="ClpP/crotonase"/>
    <property type="match status" value="1"/>
</dbReference>
<comment type="caution">
    <text evidence="3">The sequence shown here is derived from an EMBL/GenBank/DDBJ whole genome shotgun (WGS) entry which is preliminary data.</text>
</comment>
<evidence type="ECO:0000313" key="4">
    <source>
        <dbReference type="Proteomes" id="UP000813672"/>
    </source>
</evidence>
<dbReference type="Gene3D" id="1.10.12.10">
    <property type="entry name" value="Lyase 2-enoyl-coa Hydratase, Chain A, domain 2"/>
    <property type="match status" value="1"/>
</dbReference>
<accession>A0A9Q3ZLX9</accession>
<evidence type="ECO:0000256" key="1">
    <source>
        <dbReference type="ARBA" id="ARBA00005254"/>
    </source>
</evidence>
<dbReference type="InterPro" id="IPR014748">
    <property type="entry name" value="Enoyl-CoA_hydra_C"/>
</dbReference>